<evidence type="ECO:0000313" key="4">
    <source>
        <dbReference type="Proteomes" id="UP000187464"/>
    </source>
</evidence>
<dbReference type="RefSeq" id="WP_197684919.1">
    <property type="nucleotide sequence ID" value="NZ_DAMBAO010000010.1"/>
</dbReference>
<sequence>MKNIWRNYFYLSAQNVLIENIVIYSMIRHNLLILAIGLISVAGFSQQRVIFDTDMDSDVDDVGALAMLYNLHKQKEIDLLGVIVTSDDPYAPECVSALNTYYGMERLPVGFLEGQPVLTNHSRYTRQIAEEYPHPLPSWREAPSATATYRKLLAESPDHSVIILTVGHLSSLQKLLESLPDEYSPLHGKELVEAKVMKWYCMGGKFPQGKEANFYRPDPASTVYCLKNWNKEVVFCGWEIGNPIITGDATLRKLPVKHPVYRAYELYNNFAGRASWDQVTVFLLSKQSHKYFQIQNRGHCSVDPDGSNRWIPGKKSNHGYLIFNENASIPEVSTLITALMLGGDVQ</sequence>
<dbReference type="KEGG" id="psac:PSM36_1222"/>
<dbReference type="Pfam" id="PF01156">
    <property type="entry name" value="IU_nuc_hydro"/>
    <property type="match status" value="1"/>
</dbReference>
<evidence type="ECO:0000313" key="3">
    <source>
        <dbReference type="EMBL" id="SCD20046.1"/>
    </source>
</evidence>
<keyword evidence="3" id="KW-0378">Hydrolase</keyword>
<accession>A0A1R3SUQ5</accession>
<dbReference type="AlphaFoldDB" id="A0A1R3SUQ5"/>
<dbReference type="SUPFAM" id="SSF53590">
    <property type="entry name" value="Nucleoside hydrolase"/>
    <property type="match status" value="1"/>
</dbReference>
<evidence type="ECO:0000256" key="1">
    <source>
        <dbReference type="SAM" id="Phobius"/>
    </source>
</evidence>
<evidence type="ECO:0000259" key="2">
    <source>
        <dbReference type="Pfam" id="PF01156"/>
    </source>
</evidence>
<keyword evidence="1" id="KW-0812">Transmembrane</keyword>
<organism evidence="3 4">
    <name type="scientific">Proteiniphilum saccharofermentans</name>
    <dbReference type="NCBI Taxonomy" id="1642647"/>
    <lineage>
        <taxon>Bacteria</taxon>
        <taxon>Pseudomonadati</taxon>
        <taxon>Bacteroidota</taxon>
        <taxon>Bacteroidia</taxon>
        <taxon>Bacteroidales</taxon>
        <taxon>Dysgonomonadaceae</taxon>
        <taxon>Proteiniphilum</taxon>
    </lineage>
</organism>
<keyword evidence="1" id="KW-1133">Transmembrane helix</keyword>
<dbReference type="InterPro" id="IPR036452">
    <property type="entry name" value="Ribo_hydro-like"/>
</dbReference>
<protein>
    <submittedName>
        <fullName evidence="3">NH_2: A subgroup of nucleoside hydrolases</fullName>
    </submittedName>
</protein>
<feature type="transmembrane region" description="Helical" evidence="1">
    <location>
        <begin position="21"/>
        <end position="44"/>
    </location>
</feature>
<dbReference type="PANTHER" id="PTHR43264:SF1">
    <property type="entry name" value="INOSINE_URIDINE-PREFERRING NUCLEOSIDE HYDROLASE DOMAIN-CONTAINING PROTEIN"/>
    <property type="match status" value="1"/>
</dbReference>
<dbReference type="Gene3D" id="3.90.245.10">
    <property type="entry name" value="Ribonucleoside hydrolase-like"/>
    <property type="match status" value="1"/>
</dbReference>
<dbReference type="PANTHER" id="PTHR43264">
    <property type="match status" value="1"/>
</dbReference>
<dbReference type="Proteomes" id="UP000187464">
    <property type="component" value="Chromosome I"/>
</dbReference>
<name>A0A1R3SUQ5_9BACT</name>
<gene>
    <name evidence="3" type="ORF">PSM36_1222</name>
</gene>
<keyword evidence="1" id="KW-0472">Membrane</keyword>
<proteinExistence type="predicted"/>
<reference evidence="3 4" key="1">
    <citation type="submission" date="2016-08" db="EMBL/GenBank/DDBJ databases">
        <authorList>
            <person name="Seilhamer J.J."/>
        </authorList>
    </citation>
    <scope>NUCLEOTIDE SEQUENCE [LARGE SCALE GENOMIC DNA]</scope>
    <source>
        <strain evidence="3">M3/6</strain>
    </source>
</reference>
<keyword evidence="4" id="KW-1185">Reference proteome</keyword>
<feature type="domain" description="Inosine/uridine-preferring nucleoside hydrolase" evidence="2">
    <location>
        <begin position="49"/>
        <end position="304"/>
    </location>
</feature>
<dbReference type="STRING" id="1642647.PSM36_1222"/>
<dbReference type="EMBL" id="LT605205">
    <property type="protein sequence ID" value="SCD20046.1"/>
    <property type="molecule type" value="Genomic_DNA"/>
</dbReference>
<dbReference type="GO" id="GO:0016799">
    <property type="term" value="F:hydrolase activity, hydrolyzing N-glycosyl compounds"/>
    <property type="evidence" value="ECO:0007669"/>
    <property type="project" value="InterPro"/>
</dbReference>
<dbReference type="InterPro" id="IPR001910">
    <property type="entry name" value="Inosine/uridine_hydrolase_dom"/>
</dbReference>